<evidence type="ECO:0000256" key="3">
    <source>
        <dbReference type="ARBA" id="ARBA00051243"/>
    </source>
</evidence>
<dbReference type="InterPro" id="IPR001849">
    <property type="entry name" value="PH_domain"/>
</dbReference>
<dbReference type="InterPro" id="IPR000719">
    <property type="entry name" value="Prot_kinase_dom"/>
</dbReference>
<dbReference type="SUPFAM" id="SSF56112">
    <property type="entry name" value="Protein kinase-like (PK-like)"/>
    <property type="match status" value="1"/>
</dbReference>
<dbReference type="PROSITE" id="PS00107">
    <property type="entry name" value="PROTEIN_KINASE_ATP"/>
    <property type="match status" value="1"/>
</dbReference>
<dbReference type="SMART" id="SM00219">
    <property type="entry name" value="TyrKc"/>
    <property type="match status" value="1"/>
</dbReference>
<evidence type="ECO:0000256" key="4">
    <source>
        <dbReference type="PROSITE-ProRule" id="PRU10141"/>
    </source>
</evidence>
<evidence type="ECO:0000256" key="2">
    <source>
        <dbReference type="ARBA" id="ARBA00023604"/>
    </source>
</evidence>
<keyword evidence="4" id="KW-0547">Nucleotide-binding</keyword>
<feature type="compositionally biased region" description="Polar residues" evidence="6">
    <location>
        <begin position="676"/>
        <end position="704"/>
    </location>
</feature>
<dbReference type="NCBIfam" id="NF041278">
    <property type="entry name" value="CmcJ_NvfI_EfuI"/>
    <property type="match status" value="1"/>
</dbReference>
<dbReference type="PROSITE" id="PS50011">
    <property type="entry name" value="PROTEIN_KINASE_DOM"/>
    <property type="match status" value="1"/>
</dbReference>
<dbReference type="PRINTS" id="PR00109">
    <property type="entry name" value="TYRKINASE"/>
</dbReference>
<dbReference type="InterPro" id="IPR011993">
    <property type="entry name" value="PH-like_dom_sf"/>
</dbReference>
<feature type="region of interest" description="Disordered" evidence="6">
    <location>
        <begin position="109"/>
        <end position="131"/>
    </location>
</feature>
<dbReference type="PROSITE" id="PS00109">
    <property type="entry name" value="PROTEIN_KINASE_TYR"/>
    <property type="match status" value="1"/>
</dbReference>
<dbReference type="AlphaFoldDB" id="A0A9W7DNZ2"/>
<dbReference type="Pfam" id="PF07714">
    <property type="entry name" value="PK_Tyr_Ser-Thr"/>
    <property type="match status" value="1"/>
</dbReference>
<comment type="subcellular location">
    <subcellularLocation>
        <location evidence="1">Membrane</location>
        <topology evidence="1">Single-pass membrane protein</topology>
    </subcellularLocation>
</comment>
<keyword evidence="4" id="KW-0067">ATP-binding</keyword>
<dbReference type="InterPro" id="IPR020635">
    <property type="entry name" value="Tyr_kinase_cat_dom"/>
</dbReference>
<sequence>MFKFNTNNWASLSSSQSPPQPSGEEDEHAPSSEIAALRKMLLENERRHQEEKEVMRKQIADLQAAMVDGSNQGGQGASSGFLSRTSSAAPMFRTHSLGGSRSPTFVYESDSFDRSNTPPLRANSLRSRTSTLETKDVPPELLIKKEDIQLLGLIGRGSFGEVWRALFKEEVVAVKVFISEEGDVASEIKVMARASSATNILSMLGVVIQDDPNEPSQVAIVTKYMSNGSMHDMLVNAEAANYHGKSIPILDLIQMSAQAALGVLNLHTRGIIHRDLACRNLLVDADMNVYVCDFGFARLRASGKSKGFTATNLGPVRWEAPESLKNKEFSEKTDVFSFGVSLYEMFSGLEPYSGSTNAAVAYKVISGERMRIPVNVDPSVAEIITSCWSPNPSARPEMREVYKTLLKRSHGLQNATRALSSGQSIISFLKRGGVLAKIPFNTGGNVFKRGKNRFFKVSDDLRSLRWERVQSRSLGLQTPEKTLMLGDILDILVGGVSANFQRYYGQGPTGNPVDGEVTAPKAAFSLMTKDRSIDVICPTLESMNEWVRGLKYLISRLTPSAKDEVESVQEPEGLEMKGEGFSVVEGLGAANFGLTLVDFDGERVLNLIAPNEGAYMVWLQGLRWALEEIAVLYPKEYPPAGESPVKQDRRSMKKRVTKTMDSALKAAVKAGRRGSRNVNSILRGTPGSTPVQTPAATPQASPTHSPSISRQSSAGSSQGGLMGERNYDVFSDIGSLAGSVGGESDAEGGFGGYGGVRRMDSTRSSLSDEDEVASQQDDVVSFKDVELSMPSFCWSIFRQIKDLTGLILSIEKHPIDILDLRLRDLDYNDTGIKLLKMKKEVTDWDDDSQLDAYRVEVEAALKSMYPKVKKFFWMDFLKRGGAGRNPPATDGPHLDYWQDWDAGGVFSGRGKTEEPDLVLGVWRPLMMSNPVKDYPLVYMDKRDYSGEVGVEFRQVFTHQTPRGRETTKNLASHLRYKSGQRWYYHSDMTTDECVLFTHYDKEGKGANVHCAVKRGEVGEGQDTRTSIENRVMLFF</sequence>
<feature type="binding site" evidence="4">
    <location>
        <position position="175"/>
    </location>
    <ligand>
        <name>ATP</name>
        <dbReference type="ChEBI" id="CHEBI:30616"/>
    </ligand>
</feature>
<dbReference type="InterPro" id="IPR017441">
    <property type="entry name" value="Protein_kinase_ATP_BS"/>
</dbReference>
<protein>
    <recommendedName>
        <fullName evidence="7">Protein kinase domain-containing protein</fullName>
    </recommendedName>
</protein>
<proteinExistence type="inferred from homology"/>
<feature type="compositionally biased region" description="Polar residues" evidence="6">
    <location>
        <begin position="1"/>
        <end position="10"/>
    </location>
</feature>
<dbReference type="SUPFAM" id="SSF50729">
    <property type="entry name" value="PH domain-like"/>
    <property type="match status" value="1"/>
</dbReference>
<evidence type="ECO:0000313" key="8">
    <source>
        <dbReference type="EMBL" id="GMH50013.1"/>
    </source>
</evidence>
<comment type="catalytic activity">
    <reaction evidence="3">
        <text>L-tyrosyl-[protein] + ATP = O-phospho-L-tyrosyl-[protein] + ADP + H(+)</text>
        <dbReference type="Rhea" id="RHEA:10596"/>
        <dbReference type="Rhea" id="RHEA-COMP:10136"/>
        <dbReference type="Rhea" id="RHEA-COMP:20101"/>
        <dbReference type="ChEBI" id="CHEBI:15378"/>
        <dbReference type="ChEBI" id="CHEBI:30616"/>
        <dbReference type="ChEBI" id="CHEBI:46858"/>
        <dbReference type="ChEBI" id="CHEBI:61978"/>
        <dbReference type="ChEBI" id="CHEBI:456216"/>
        <dbReference type="EC" id="2.7.10.1"/>
    </reaction>
</comment>
<dbReference type="Gene3D" id="1.10.510.10">
    <property type="entry name" value="Transferase(Phosphotransferase) domain 1"/>
    <property type="match status" value="1"/>
</dbReference>
<dbReference type="GO" id="GO:0005886">
    <property type="term" value="C:plasma membrane"/>
    <property type="evidence" value="ECO:0007669"/>
    <property type="project" value="TreeGrafter"/>
</dbReference>
<dbReference type="InterPro" id="IPR008266">
    <property type="entry name" value="Tyr_kinase_AS"/>
</dbReference>
<feature type="region of interest" description="Disordered" evidence="6">
    <location>
        <begin position="1"/>
        <end position="35"/>
    </location>
</feature>
<comment type="caution">
    <text evidence="8">The sequence shown here is derived from an EMBL/GenBank/DDBJ whole genome shotgun (WGS) entry which is preliminary data.</text>
</comment>
<keyword evidence="5" id="KW-0175">Coiled coil</keyword>
<feature type="compositionally biased region" description="Low complexity" evidence="6">
    <location>
        <begin position="705"/>
        <end position="716"/>
    </location>
</feature>
<dbReference type="GO" id="GO:0016491">
    <property type="term" value="F:oxidoreductase activity"/>
    <property type="evidence" value="ECO:0007669"/>
    <property type="project" value="InterPro"/>
</dbReference>
<dbReference type="Gene3D" id="2.30.29.30">
    <property type="entry name" value="Pleckstrin-homology domain (PH domain)/Phosphotyrosine-binding domain (PTB)"/>
    <property type="match status" value="1"/>
</dbReference>
<gene>
    <name evidence="8" type="ORF">TrRE_jg395</name>
</gene>
<dbReference type="GO" id="GO:0043235">
    <property type="term" value="C:receptor complex"/>
    <property type="evidence" value="ECO:0007669"/>
    <property type="project" value="TreeGrafter"/>
</dbReference>
<dbReference type="SMART" id="SM00233">
    <property type="entry name" value="PH"/>
    <property type="match status" value="1"/>
</dbReference>
<dbReference type="PANTHER" id="PTHR24416">
    <property type="entry name" value="TYROSINE-PROTEIN KINASE RECEPTOR"/>
    <property type="match status" value="1"/>
</dbReference>
<dbReference type="Gene3D" id="3.30.200.20">
    <property type="entry name" value="Phosphorylase Kinase, domain 1"/>
    <property type="match status" value="1"/>
</dbReference>
<dbReference type="GO" id="GO:0007169">
    <property type="term" value="P:cell surface receptor protein tyrosine kinase signaling pathway"/>
    <property type="evidence" value="ECO:0007669"/>
    <property type="project" value="TreeGrafter"/>
</dbReference>
<evidence type="ECO:0000256" key="1">
    <source>
        <dbReference type="ARBA" id="ARBA00004167"/>
    </source>
</evidence>
<dbReference type="PANTHER" id="PTHR24416:SF611">
    <property type="entry name" value="TYROSINE-PROTEIN KINASE TRANSMEMBRANE RECEPTOR ROR"/>
    <property type="match status" value="1"/>
</dbReference>
<dbReference type="EMBL" id="BRXZ01003216">
    <property type="protein sequence ID" value="GMH50013.1"/>
    <property type="molecule type" value="Genomic_DNA"/>
</dbReference>
<evidence type="ECO:0000259" key="7">
    <source>
        <dbReference type="PROSITE" id="PS50011"/>
    </source>
</evidence>
<reference evidence="8" key="1">
    <citation type="submission" date="2022-07" db="EMBL/GenBank/DDBJ databases">
        <title>Genome analysis of Parmales, a sister group of diatoms, reveals the evolutionary specialization of diatoms from phago-mixotrophs to photoautotrophs.</title>
        <authorList>
            <person name="Ban H."/>
            <person name="Sato S."/>
            <person name="Yoshikawa S."/>
            <person name="Kazumasa Y."/>
            <person name="Nakamura Y."/>
            <person name="Ichinomiya M."/>
            <person name="Saitoh K."/>
            <person name="Sato N."/>
            <person name="Blanc-Mathieu R."/>
            <person name="Endo H."/>
            <person name="Kuwata A."/>
            <person name="Ogata H."/>
        </authorList>
    </citation>
    <scope>NUCLEOTIDE SEQUENCE</scope>
</reference>
<dbReference type="InterPro" id="IPR011009">
    <property type="entry name" value="Kinase-like_dom_sf"/>
</dbReference>
<name>A0A9W7DNZ2_9STRA</name>
<evidence type="ECO:0000313" key="9">
    <source>
        <dbReference type="Proteomes" id="UP001165082"/>
    </source>
</evidence>
<feature type="domain" description="Protein kinase" evidence="7">
    <location>
        <begin position="148"/>
        <end position="413"/>
    </location>
</feature>
<dbReference type="InterPro" id="IPR050122">
    <property type="entry name" value="RTK"/>
</dbReference>
<feature type="compositionally biased region" description="Polar residues" evidence="6">
    <location>
        <begin position="114"/>
        <end position="131"/>
    </location>
</feature>
<keyword evidence="9" id="KW-1185">Reference proteome</keyword>
<dbReference type="GO" id="GO:0005737">
    <property type="term" value="C:cytoplasm"/>
    <property type="evidence" value="ECO:0007669"/>
    <property type="project" value="UniProtKB-ARBA"/>
</dbReference>
<evidence type="ECO:0000256" key="5">
    <source>
        <dbReference type="SAM" id="Coils"/>
    </source>
</evidence>
<dbReference type="Pfam" id="PF16457">
    <property type="entry name" value="PH_12"/>
    <property type="match status" value="1"/>
</dbReference>
<dbReference type="OrthoDB" id="194143at2759"/>
<accession>A0A9W7DNZ2</accession>
<dbReference type="InterPro" id="IPR001245">
    <property type="entry name" value="Ser-Thr/Tyr_kinase_cat_dom"/>
</dbReference>
<dbReference type="GO" id="GO:0004714">
    <property type="term" value="F:transmembrane receptor protein tyrosine kinase activity"/>
    <property type="evidence" value="ECO:0007669"/>
    <property type="project" value="UniProtKB-EC"/>
</dbReference>
<feature type="coiled-coil region" evidence="5">
    <location>
        <begin position="38"/>
        <end position="65"/>
    </location>
</feature>
<feature type="region of interest" description="Disordered" evidence="6">
    <location>
        <begin position="637"/>
        <end position="721"/>
    </location>
</feature>
<comment type="similarity">
    <text evidence="2">Belongs to the asaB hydroxylase/desaturase family.</text>
</comment>
<evidence type="ECO:0000256" key="6">
    <source>
        <dbReference type="SAM" id="MobiDB-lite"/>
    </source>
</evidence>
<dbReference type="Proteomes" id="UP001165082">
    <property type="component" value="Unassembled WGS sequence"/>
</dbReference>
<dbReference type="InterPro" id="IPR044053">
    <property type="entry name" value="AsaB-like"/>
</dbReference>
<organism evidence="8 9">
    <name type="scientific">Triparma retinervis</name>
    <dbReference type="NCBI Taxonomy" id="2557542"/>
    <lineage>
        <taxon>Eukaryota</taxon>
        <taxon>Sar</taxon>
        <taxon>Stramenopiles</taxon>
        <taxon>Ochrophyta</taxon>
        <taxon>Bolidophyceae</taxon>
        <taxon>Parmales</taxon>
        <taxon>Triparmaceae</taxon>
        <taxon>Triparma</taxon>
    </lineage>
</organism>
<dbReference type="GO" id="GO:0005524">
    <property type="term" value="F:ATP binding"/>
    <property type="evidence" value="ECO:0007669"/>
    <property type="project" value="UniProtKB-UniRule"/>
</dbReference>